<reference evidence="1 2" key="1">
    <citation type="submission" date="2017-04" db="EMBL/GenBank/DDBJ databases">
        <title>Kefir bacterial isolates.</title>
        <authorList>
            <person name="Kim Y."/>
            <person name="Blasche S."/>
            <person name="Patil K.R."/>
        </authorList>
    </citation>
    <scope>NUCLEOTIDE SEQUENCE [LARGE SCALE GENOMIC DNA]</scope>
    <source>
        <strain evidence="1 2">KR</strain>
    </source>
</reference>
<accession>A0A269XNY5</accession>
<evidence type="ECO:0008006" key="3">
    <source>
        <dbReference type="Google" id="ProtNLM"/>
    </source>
</evidence>
<protein>
    <recommendedName>
        <fullName evidence="3">Damage-inducible protein</fullName>
    </recommendedName>
</protein>
<name>A0A269XNY5_9PROT</name>
<dbReference type="RefSeq" id="WP_095350586.1">
    <property type="nucleotide sequence ID" value="NZ_NCXK01000062.1"/>
</dbReference>
<comment type="caution">
    <text evidence="1">The sequence shown here is derived from an EMBL/GenBank/DDBJ whole genome shotgun (WGS) entry which is preliminary data.</text>
</comment>
<dbReference type="Pfam" id="PF04221">
    <property type="entry name" value="RelB"/>
    <property type="match status" value="1"/>
</dbReference>
<dbReference type="EMBL" id="NCXK01000062">
    <property type="protein sequence ID" value="PAK75087.1"/>
    <property type="molecule type" value="Genomic_DNA"/>
</dbReference>
<evidence type="ECO:0000313" key="2">
    <source>
        <dbReference type="Proteomes" id="UP000216151"/>
    </source>
</evidence>
<sequence length="91" mass="10337">MAAVDDAVSFRCDRGLKNATIEALNEMQVSLSDVLRDTMKYIAENKRLPVSRQVISEDDAELLRIVRERAAKPRSSRITMTFDELAARHDD</sequence>
<dbReference type="Gene3D" id="6.10.250.2570">
    <property type="match status" value="1"/>
</dbReference>
<dbReference type="InterPro" id="IPR007337">
    <property type="entry name" value="RelB/DinJ"/>
</dbReference>
<dbReference type="Proteomes" id="UP000216151">
    <property type="component" value="Unassembled WGS sequence"/>
</dbReference>
<dbReference type="AlphaFoldDB" id="A0A269XNY5"/>
<proteinExistence type="predicted"/>
<gene>
    <name evidence="1" type="ORF">B8X00_13720</name>
</gene>
<evidence type="ECO:0000313" key="1">
    <source>
        <dbReference type="EMBL" id="PAK75087.1"/>
    </source>
</evidence>
<keyword evidence="2" id="KW-1185">Reference proteome</keyword>
<organism evidence="1 2">
    <name type="scientific">Acetobacter fabarum</name>
    <dbReference type="NCBI Taxonomy" id="483199"/>
    <lineage>
        <taxon>Bacteria</taxon>
        <taxon>Pseudomonadati</taxon>
        <taxon>Pseudomonadota</taxon>
        <taxon>Alphaproteobacteria</taxon>
        <taxon>Acetobacterales</taxon>
        <taxon>Acetobacteraceae</taxon>
        <taxon>Acetobacter</taxon>
    </lineage>
</organism>